<gene>
    <name evidence="4" type="ORF">FM105_10385</name>
</gene>
<feature type="DNA-binding region" description="H-T-H motif" evidence="2">
    <location>
        <begin position="26"/>
        <end position="45"/>
    </location>
</feature>
<dbReference type="Pfam" id="PF00440">
    <property type="entry name" value="TetR_N"/>
    <property type="match status" value="1"/>
</dbReference>
<evidence type="ECO:0000313" key="5">
    <source>
        <dbReference type="Proteomes" id="UP000196581"/>
    </source>
</evidence>
<dbReference type="SUPFAM" id="SSF46689">
    <property type="entry name" value="Homeodomain-like"/>
    <property type="match status" value="1"/>
</dbReference>
<name>A0A1X6XIP6_9MICO</name>
<dbReference type="InterPro" id="IPR009057">
    <property type="entry name" value="Homeodomain-like_sf"/>
</dbReference>
<sequence length="184" mass="20702">MASLKTDQFLKQGLQVLAESGSGDLSITSLCRDLGVTKGSFYHHFRSLADYTDALLTYWEEECNYRPIELSRKAPNEFDRVEALSDWAASLPHETEAALRAWGSSNGQVAAVQARVDAARESRIHELVRSLGVEDARARVLAQMGVTLLIGFQHRERPLEPRQLRRMFAEVNTIIFRESQKPSA</sequence>
<dbReference type="Gene3D" id="1.10.357.10">
    <property type="entry name" value="Tetracycline Repressor, domain 2"/>
    <property type="match status" value="1"/>
</dbReference>
<reference evidence="5" key="1">
    <citation type="submission" date="2017-02" db="EMBL/GenBank/DDBJ databases">
        <authorList>
            <person name="Dridi B."/>
        </authorList>
    </citation>
    <scope>NUCLEOTIDE SEQUENCE [LARGE SCALE GENOMIC DNA]</scope>
    <source>
        <strain evidence="5">B Co 03.10</strain>
    </source>
</reference>
<dbReference type="AlphaFoldDB" id="A0A1X6XIP6"/>
<dbReference type="RefSeq" id="WP_179207152.1">
    <property type="nucleotide sequence ID" value="NZ_FWFF01000017.1"/>
</dbReference>
<proteinExistence type="predicted"/>
<dbReference type="PROSITE" id="PS50977">
    <property type="entry name" value="HTH_TETR_2"/>
    <property type="match status" value="1"/>
</dbReference>
<evidence type="ECO:0000313" key="4">
    <source>
        <dbReference type="EMBL" id="SLM99151.1"/>
    </source>
</evidence>
<feature type="domain" description="HTH tetR-type" evidence="3">
    <location>
        <begin position="3"/>
        <end position="63"/>
    </location>
</feature>
<protein>
    <submittedName>
        <fullName evidence="4">Transcriptional regulator, TetR family</fullName>
    </submittedName>
</protein>
<keyword evidence="5" id="KW-1185">Reference proteome</keyword>
<keyword evidence="1 2" id="KW-0238">DNA-binding</keyword>
<dbReference type="EMBL" id="FWFF01000017">
    <property type="protein sequence ID" value="SLM99151.1"/>
    <property type="molecule type" value="Genomic_DNA"/>
</dbReference>
<evidence type="ECO:0000256" key="2">
    <source>
        <dbReference type="PROSITE-ProRule" id="PRU00335"/>
    </source>
</evidence>
<organism evidence="4 5">
    <name type="scientific">Brevibacterium yomogidense</name>
    <dbReference type="NCBI Taxonomy" id="946573"/>
    <lineage>
        <taxon>Bacteria</taxon>
        <taxon>Bacillati</taxon>
        <taxon>Actinomycetota</taxon>
        <taxon>Actinomycetes</taxon>
        <taxon>Micrococcales</taxon>
        <taxon>Brevibacteriaceae</taxon>
        <taxon>Brevibacterium</taxon>
    </lineage>
</organism>
<evidence type="ECO:0000259" key="3">
    <source>
        <dbReference type="PROSITE" id="PS50977"/>
    </source>
</evidence>
<accession>A0A1X6XIP6</accession>
<evidence type="ECO:0000256" key="1">
    <source>
        <dbReference type="ARBA" id="ARBA00023125"/>
    </source>
</evidence>
<dbReference type="InterPro" id="IPR001647">
    <property type="entry name" value="HTH_TetR"/>
</dbReference>
<dbReference type="Proteomes" id="UP000196581">
    <property type="component" value="Unassembled WGS sequence"/>
</dbReference>
<dbReference type="GO" id="GO:0003677">
    <property type="term" value="F:DNA binding"/>
    <property type="evidence" value="ECO:0007669"/>
    <property type="project" value="UniProtKB-UniRule"/>
</dbReference>